<gene>
    <name evidence="2" type="ORF">CANARDRAFT_57440</name>
</gene>
<sequence>MFPMPHFDPKWQIPCAFTPIKVADQDFVVGIRTSLTELPYLQVIVTDLSHYYVSIFQTEDQLAQLMAFNDAFISSPEDIRDVLVKLSVFETTTQTSDFQVNLDFSSITMLSRATDFEFKVPLLKMSYADQKVIDQKFKVKLMQFSFIQSSLITQLASQIETKNQIIMKLSTSIAQDYAGNTFKTDNEILQNKRVQGLFLKDGKLSGSLGTTLDTCRMTVEKDLKSGKYVNTNVLGTIFGAQSSRWWSLSPLVAADQPDQAIFTPASNTEQNLFSTRVPTNNGAKYIKVERSASPFKNDETEDEQTKLDFDPTTSSTTAAKKRRRKINIDPTPIKQPRYD</sequence>
<reference evidence="3" key="1">
    <citation type="submission" date="2016-04" db="EMBL/GenBank/DDBJ databases">
        <title>Comparative genomics of biotechnologically important yeasts.</title>
        <authorList>
            <consortium name="DOE Joint Genome Institute"/>
            <person name="Riley R."/>
            <person name="Haridas S."/>
            <person name="Wolfe K.H."/>
            <person name="Lopes M.R."/>
            <person name="Hittinger C.T."/>
            <person name="Goker M."/>
            <person name="Salamov A."/>
            <person name="Wisecaver J."/>
            <person name="Long T.M."/>
            <person name="Aerts A.L."/>
            <person name="Barry K."/>
            <person name="Choi C."/>
            <person name="Clum A."/>
            <person name="Coughlan A.Y."/>
            <person name="Deshpande S."/>
            <person name="Douglass A.P."/>
            <person name="Hanson S.J."/>
            <person name="Klenk H.-P."/>
            <person name="Labutti K."/>
            <person name="Lapidus A."/>
            <person name="Lindquist E."/>
            <person name="Lipzen A."/>
            <person name="Meier-Kolthoff J.P."/>
            <person name="Ohm R.A."/>
            <person name="Otillar R.P."/>
            <person name="Pangilinan J."/>
            <person name="Peng Y."/>
            <person name="Rokas A."/>
            <person name="Rosa C.A."/>
            <person name="Scheuner C."/>
            <person name="Sibirny A.A."/>
            <person name="Slot J.C."/>
            <person name="Stielow J.B."/>
            <person name="Sun H."/>
            <person name="Kurtzman C.P."/>
            <person name="Blackwell M."/>
            <person name="Grigoriev I.V."/>
            <person name="Jeffries T.W."/>
        </authorList>
    </citation>
    <scope>NUCLEOTIDE SEQUENCE [LARGE SCALE GENOMIC DNA]</scope>
    <source>
        <strain evidence="3">NRRL YB-2248</strain>
    </source>
</reference>
<dbReference type="Proteomes" id="UP000094801">
    <property type="component" value="Unassembled WGS sequence"/>
</dbReference>
<evidence type="ECO:0000256" key="1">
    <source>
        <dbReference type="SAM" id="MobiDB-lite"/>
    </source>
</evidence>
<evidence type="ECO:0000313" key="3">
    <source>
        <dbReference type="Proteomes" id="UP000094801"/>
    </source>
</evidence>
<accession>A0A1E4T8Q2</accession>
<name>A0A1E4T8Q2_9ASCO</name>
<evidence type="ECO:0000313" key="2">
    <source>
        <dbReference type="EMBL" id="ODV88119.1"/>
    </source>
</evidence>
<keyword evidence="3" id="KW-1185">Reference proteome</keyword>
<proteinExistence type="predicted"/>
<protein>
    <submittedName>
        <fullName evidence="2">Uncharacterized protein</fullName>
    </submittedName>
</protein>
<dbReference type="OrthoDB" id="3987568at2759"/>
<organism evidence="2 3">
    <name type="scientific">[Candida] arabinofermentans NRRL YB-2248</name>
    <dbReference type="NCBI Taxonomy" id="983967"/>
    <lineage>
        <taxon>Eukaryota</taxon>
        <taxon>Fungi</taxon>
        <taxon>Dikarya</taxon>
        <taxon>Ascomycota</taxon>
        <taxon>Saccharomycotina</taxon>
        <taxon>Pichiomycetes</taxon>
        <taxon>Pichiales</taxon>
        <taxon>Pichiaceae</taxon>
        <taxon>Ogataea</taxon>
        <taxon>Ogataea/Candida clade</taxon>
    </lineage>
</organism>
<dbReference type="AlphaFoldDB" id="A0A1E4T8Q2"/>
<dbReference type="EMBL" id="KV453847">
    <property type="protein sequence ID" value="ODV88119.1"/>
    <property type="molecule type" value="Genomic_DNA"/>
</dbReference>
<feature type="region of interest" description="Disordered" evidence="1">
    <location>
        <begin position="293"/>
        <end position="339"/>
    </location>
</feature>